<dbReference type="PROSITE" id="PS50002">
    <property type="entry name" value="SH3"/>
    <property type="match status" value="1"/>
</dbReference>
<dbReference type="PANTHER" id="PTHR47174:SF1">
    <property type="entry name" value="REDUCED VIABILITY UPON STARVATION PROTEIN 167"/>
    <property type="match status" value="1"/>
</dbReference>
<evidence type="ECO:0000313" key="6">
    <source>
        <dbReference type="Proteomes" id="UP000037751"/>
    </source>
</evidence>
<dbReference type="Pfam" id="PF00018">
    <property type="entry name" value="SH3_1"/>
    <property type="match status" value="1"/>
</dbReference>
<dbReference type="GO" id="GO:0043332">
    <property type="term" value="C:mating projection tip"/>
    <property type="evidence" value="ECO:0007669"/>
    <property type="project" value="TreeGrafter"/>
</dbReference>
<evidence type="ECO:0000256" key="2">
    <source>
        <dbReference type="PROSITE-ProRule" id="PRU00192"/>
    </source>
</evidence>
<dbReference type="InterPro" id="IPR036028">
    <property type="entry name" value="SH3-like_dom_sf"/>
</dbReference>
<dbReference type="CDD" id="cd07599">
    <property type="entry name" value="BAR_Rvs167p"/>
    <property type="match status" value="1"/>
</dbReference>
<name>A0A0M8MKQ9_9BASI</name>
<dbReference type="EMBL" id="LGAV01000006">
    <property type="protein sequence ID" value="KOS13508.1"/>
    <property type="molecule type" value="Genomic_DNA"/>
</dbReference>
<dbReference type="Gene3D" id="2.30.30.40">
    <property type="entry name" value="SH3 Domains"/>
    <property type="match status" value="1"/>
</dbReference>
<dbReference type="Pfam" id="PF03114">
    <property type="entry name" value="BAR"/>
    <property type="match status" value="1"/>
</dbReference>
<dbReference type="PRINTS" id="PR00452">
    <property type="entry name" value="SH3DOMAIN"/>
</dbReference>
<dbReference type="GO" id="GO:0030479">
    <property type="term" value="C:actin cortical patch"/>
    <property type="evidence" value="ECO:0007669"/>
    <property type="project" value="TreeGrafter"/>
</dbReference>
<dbReference type="SMART" id="SM00326">
    <property type="entry name" value="SH3"/>
    <property type="match status" value="1"/>
</dbReference>
<dbReference type="InterPro" id="IPR001452">
    <property type="entry name" value="SH3_domain"/>
</dbReference>
<keyword evidence="6" id="KW-1185">Reference proteome</keyword>
<comment type="caution">
    <text evidence="5">The sequence shown here is derived from an EMBL/GenBank/DDBJ whole genome shotgun (WGS) entry which is preliminary data.</text>
</comment>
<dbReference type="InterPro" id="IPR027267">
    <property type="entry name" value="AH/BAR_dom_sf"/>
</dbReference>
<dbReference type="GO" id="GO:0008289">
    <property type="term" value="F:lipid binding"/>
    <property type="evidence" value="ECO:0007669"/>
    <property type="project" value="TreeGrafter"/>
</dbReference>
<dbReference type="Gene3D" id="1.20.1270.60">
    <property type="entry name" value="Arfaptin homology (AH) domain/BAR domain"/>
    <property type="match status" value="1"/>
</dbReference>
<reference evidence="5 6" key="1">
    <citation type="submission" date="2015-07" db="EMBL/GenBank/DDBJ databases">
        <title>Draft Genome Sequence of Malassezia furfur CBS1878 and Malassezia pachydermatis CBS1879.</title>
        <authorList>
            <person name="Triana S."/>
            <person name="Ohm R."/>
            <person name="Gonzalez A."/>
            <person name="DeCock H."/>
            <person name="Restrepo S."/>
            <person name="Celis A."/>
        </authorList>
    </citation>
    <scope>NUCLEOTIDE SEQUENCE [LARGE SCALE GENOMIC DNA]</scope>
    <source>
        <strain evidence="5 6">CBS 1879</strain>
    </source>
</reference>
<evidence type="ECO:0000259" key="3">
    <source>
        <dbReference type="PROSITE" id="PS50002"/>
    </source>
</evidence>
<dbReference type="InterPro" id="IPR046982">
    <property type="entry name" value="BIN3/RVS161-like"/>
</dbReference>
<dbReference type="InterPro" id="IPR004148">
    <property type="entry name" value="BAR_dom"/>
</dbReference>
<keyword evidence="1 2" id="KW-0728">SH3 domain</keyword>
<dbReference type="PROSITE" id="PS51021">
    <property type="entry name" value="BAR"/>
    <property type="match status" value="1"/>
</dbReference>
<feature type="domain" description="SH3" evidence="3">
    <location>
        <begin position="348"/>
        <end position="408"/>
    </location>
</feature>
<dbReference type="GO" id="GO:0006897">
    <property type="term" value="P:endocytosis"/>
    <property type="evidence" value="ECO:0007669"/>
    <property type="project" value="InterPro"/>
</dbReference>
<dbReference type="SMART" id="SM00721">
    <property type="entry name" value="BAR"/>
    <property type="match status" value="1"/>
</dbReference>
<evidence type="ECO:0000256" key="1">
    <source>
        <dbReference type="ARBA" id="ARBA00022443"/>
    </source>
</evidence>
<dbReference type="GO" id="GO:0031097">
    <property type="term" value="C:medial cortex"/>
    <property type="evidence" value="ECO:0007669"/>
    <property type="project" value="TreeGrafter"/>
</dbReference>
<dbReference type="GO" id="GO:0097320">
    <property type="term" value="P:plasma membrane tubulation"/>
    <property type="evidence" value="ECO:0007669"/>
    <property type="project" value="TreeGrafter"/>
</dbReference>
<sequence length="408" mass="45870">MKGFSKFIQRTPHMVTSRVGLAAKSTDVEFDHLRNKFNAMEKLIRQLTKESRTYLDSVKKMLDACTSFASEYSALFHPFGNEYDLERRHPETVQTLVNLTGYVAYIDDLRETLRPEIELISTRIIAPTEELEKFLKSIEKAITKRDHKLIDFDRHTNSYNKLKEKQNRSAKEDQSMFKLEHDCEAAAADYEHHNNLLKQELPQFLAMATRFVTPLFYSFYYMQLNIFYLSMDKLKAYANGKFDLSENNLISHEHKFAMDMSHIIAELESFSIQKPVPPSARIMQMARAGQSLSTRPRGQTVQGEKGKAAVAAAAVPATATAASSSVPPPAYSPSTAGVTAAAGKPSAMSADYVVALYDYTATADGDLSFKAGDRIEVLQRTPSTEDWWTGRLNGVQGVFPGNYVREDA</sequence>
<dbReference type="Proteomes" id="UP000037751">
    <property type="component" value="Unassembled WGS sequence"/>
</dbReference>
<dbReference type="FunFam" id="2.30.30.40:FF:000100">
    <property type="entry name" value="SH3 domain-containing YSC84-like protein 1"/>
    <property type="match status" value="1"/>
</dbReference>
<dbReference type="GO" id="GO:0051666">
    <property type="term" value="P:actin cortical patch localization"/>
    <property type="evidence" value="ECO:0007669"/>
    <property type="project" value="InterPro"/>
</dbReference>
<protein>
    <submittedName>
        <fullName evidence="5">Bar-domain-containing protein</fullName>
    </submittedName>
</protein>
<dbReference type="STRING" id="77020.A0A0M8MKQ9"/>
<dbReference type="GO" id="GO:1990528">
    <property type="term" value="C:Rvs161p-Rvs167p complex"/>
    <property type="evidence" value="ECO:0007669"/>
    <property type="project" value="TreeGrafter"/>
</dbReference>
<dbReference type="GeneID" id="28726514"/>
<evidence type="ECO:0000259" key="4">
    <source>
        <dbReference type="PROSITE" id="PS51021"/>
    </source>
</evidence>
<dbReference type="PANTHER" id="PTHR47174">
    <property type="entry name" value="BRIDGING INTEGRATOR 3"/>
    <property type="match status" value="1"/>
</dbReference>
<accession>A0A0M8MKQ9</accession>
<proteinExistence type="predicted"/>
<dbReference type="OrthoDB" id="2159336at2759"/>
<gene>
    <name evidence="5" type="ORF">Malapachy_0106</name>
</gene>
<organism evidence="5 6">
    <name type="scientific">Malassezia pachydermatis</name>
    <dbReference type="NCBI Taxonomy" id="77020"/>
    <lineage>
        <taxon>Eukaryota</taxon>
        <taxon>Fungi</taxon>
        <taxon>Dikarya</taxon>
        <taxon>Basidiomycota</taxon>
        <taxon>Ustilaginomycotina</taxon>
        <taxon>Malasseziomycetes</taxon>
        <taxon>Malasseziales</taxon>
        <taxon>Malasseziaceae</taxon>
        <taxon>Malassezia</taxon>
    </lineage>
</organism>
<dbReference type="SUPFAM" id="SSF103657">
    <property type="entry name" value="BAR/IMD domain-like"/>
    <property type="match status" value="1"/>
</dbReference>
<dbReference type="SUPFAM" id="SSF50044">
    <property type="entry name" value="SH3-domain"/>
    <property type="match status" value="1"/>
</dbReference>
<evidence type="ECO:0000313" key="5">
    <source>
        <dbReference type="EMBL" id="KOS13508.1"/>
    </source>
</evidence>
<dbReference type="VEuPathDB" id="FungiDB:Malapachy_0106"/>
<dbReference type="AlphaFoldDB" id="A0A0M8MKQ9"/>
<feature type="domain" description="BAR" evidence="4">
    <location>
        <begin position="15"/>
        <end position="247"/>
    </location>
</feature>
<dbReference type="RefSeq" id="XP_017991140.1">
    <property type="nucleotide sequence ID" value="XM_018134639.1"/>
</dbReference>